<reference evidence="1" key="1">
    <citation type="submission" date="2020-04" db="EMBL/GenBank/DDBJ databases">
        <authorList>
            <person name="Broberg M."/>
        </authorList>
    </citation>
    <scope>NUCLEOTIDE SEQUENCE</scope>
</reference>
<organism evidence="1 2">
    <name type="scientific">Clonostachys rosea f. rosea IK726</name>
    <dbReference type="NCBI Taxonomy" id="1349383"/>
    <lineage>
        <taxon>Eukaryota</taxon>
        <taxon>Fungi</taxon>
        <taxon>Dikarya</taxon>
        <taxon>Ascomycota</taxon>
        <taxon>Pezizomycotina</taxon>
        <taxon>Sordariomycetes</taxon>
        <taxon>Hypocreomycetidae</taxon>
        <taxon>Hypocreales</taxon>
        <taxon>Bionectriaceae</taxon>
        <taxon>Clonostachys</taxon>
    </lineage>
</organism>
<evidence type="ECO:0000313" key="2">
    <source>
        <dbReference type="Proteomes" id="UP000836387"/>
    </source>
</evidence>
<sequence>HVEGHSNYTVLPTILRVMLFKTVILGLLASVGQALSVNNDAASLQRRASSADRLVFCHFMMGIIGDRTSAADYDDDMRRAKDAGIDAFALNIGTDSNVDQQLGYAYQSAANNGMKVFISFDFNWFKPGNDAATVGRMIAQYGSQPGQLIVDNRIFASTFAGDGLDVNAVKSASGSDVFFVPNFHPEQSSAGSVDGAFNWMGWASDGYNKAPKTGQSVSVADGDNKYLNWLGGKPYMAPVSPWFFTHYGPEVSYSKNWVFPGGSLIFDRWNEVLQKGFPMIEIVTWNDYGESHYIGPLSSLHYDDGNSKWTNDMPHNGWLDLSKPYIAAYKNKDTSVNKYITKDQIIYWYRRTLKSLDCDATDTTSNRPVEGNENYFMGRPDGWDTMDDVVYVVTMLTQAGQLTVTSGGQTVVKEVPAGANLIEVPAAVGQQKFSLSRNGQVVLEDTSKMDISNVCPCGLYNFNAYVGTVPAGFDDPLGPDGLNSLTNGLIVTTCSPQPSLGTNPPTQTGGGGGNGGSTTAAPAPTSNPGTGQCNGGTNADGETENYKGLCSFTCAYGYCPTGPCKCTSNGTPGTPPAYSGRDGCPASGLSDAYKGLCSYTCSHGYCPEGACQYC</sequence>
<evidence type="ECO:0000313" key="1">
    <source>
        <dbReference type="EMBL" id="CAG9952365.1"/>
    </source>
</evidence>
<feature type="non-terminal residue" evidence="1">
    <location>
        <position position="1"/>
    </location>
</feature>
<name>A0ACA9UG72_BIOOC</name>
<accession>A0ACA9UG72</accession>
<reference evidence="1" key="2">
    <citation type="submission" date="2021-10" db="EMBL/GenBank/DDBJ databases">
        <authorList>
            <person name="Piombo E."/>
        </authorList>
    </citation>
    <scope>NUCLEOTIDE SEQUENCE</scope>
</reference>
<dbReference type="Proteomes" id="UP000836387">
    <property type="component" value="Unassembled WGS sequence"/>
</dbReference>
<gene>
    <name evidence="1" type="ORF">CRV2_00016342</name>
</gene>
<protein>
    <submittedName>
        <fullName evidence="1">Uncharacterized protein</fullName>
    </submittedName>
</protein>
<comment type="caution">
    <text evidence="1">The sequence shown here is derived from an EMBL/GenBank/DDBJ whole genome shotgun (WGS) entry which is preliminary data.</text>
</comment>
<proteinExistence type="predicted"/>
<dbReference type="EMBL" id="CADEHS020000480">
    <property type="protein sequence ID" value="CAG9952365.1"/>
    <property type="molecule type" value="Genomic_DNA"/>
</dbReference>
<keyword evidence="2" id="KW-1185">Reference proteome</keyword>